<keyword evidence="12" id="KW-0520">NAD</keyword>
<dbReference type="PRINTS" id="PR00090">
    <property type="entry name" value="RNGDIOXGNASE"/>
</dbReference>
<dbReference type="UniPathway" id="UPA00529">
    <property type="reaction ID" value="UER00430"/>
</dbReference>
<dbReference type="EMBL" id="KN846951">
    <property type="protein sequence ID" value="KIV86065.1"/>
    <property type="molecule type" value="Genomic_DNA"/>
</dbReference>
<evidence type="ECO:0000256" key="2">
    <source>
        <dbReference type="ARBA" id="ARBA00002149"/>
    </source>
</evidence>
<dbReference type="InterPro" id="IPR001663">
    <property type="entry name" value="Rng_hydr_dOase-A"/>
</dbReference>
<evidence type="ECO:0000256" key="11">
    <source>
        <dbReference type="ARBA" id="ARBA00023014"/>
    </source>
</evidence>
<dbReference type="InterPro" id="IPR015879">
    <property type="entry name" value="Ring_hydroxy_dOase_asu_C_dom"/>
</dbReference>
<protein>
    <recommendedName>
        <fullName evidence="6">Choline monooxygenase, chloroplastic</fullName>
        <ecNumber evidence="5">1.14.15.7</ecNumber>
    </recommendedName>
</protein>
<dbReference type="Pfam" id="PF00355">
    <property type="entry name" value="Rieske"/>
    <property type="match status" value="1"/>
</dbReference>
<dbReference type="GO" id="GO:0008270">
    <property type="term" value="F:zinc ion binding"/>
    <property type="evidence" value="ECO:0007669"/>
    <property type="project" value="InterPro"/>
</dbReference>
<feature type="region of interest" description="Disordered" evidence="15">
    <location>
        <begin position="936"/>
        <end position="966"/>
    </location>
</feature>
<evidence type="ECO:0000256" key="9">
    <source>
        <dbReference type="ARBA" id="ARBA00023002"/>
    </source>
</evidence>
<comment type="pathway">
    <text evidence="3">Amine and polyamine biosynthesis; betaine biosynthesis via choline pathway; betaine aldehyde from choline (monooxygenase route): step 1/1.</text>
</comment>
<comment type="function">
    <text evidence="2">Catalyzes the first step of the osmoprotectant glycine betaine synthesis.</text>
</comment>
<dbReference type="CDD" id="cd00680">
    <property type="entry name" value="RHO_alpha_C"/>
    <property type="match status" value="1"/>
</dbReference>
<evidence type="ECO:0000256" key="12">
    <source>
        <dbReference type="ARBA" id="ARBA00023027"/>
    </source>
</evidence>
<evidence type="ECO:0000256" key="8">
    <source>
        <dbReference type="ARBA" id="ARBA00022723"/>
    </source>
</evidence>
<dbReference type="STRING" id="1016849.A0A0D1WBG8"/>
<dbReference type="SUPFAM" id="SSF50022">
    <property type="entry name" value="ISP domain"/>
    <property type="match status" value="1"/>
</dbReference>
<evidence type="ECO:0000256" key="14">
    <source>
        <dbReference type="ARBA" id="ARBA00049097"/>
    </source>
</evidence>
<accession>A0A0D1WBG8</accession>
<dbReference type="EC" id="1.14.15.7" evidence="5"/>
<evidence type="ECO:0000256" key="13">
    <source>
        <dbReference type="ARBA" id="ARBA00023242"/>
    </source>
</evidence>
<evidence type="ECO:0000256" key="7">
    <source>
        <dbReference type="ARBA" id="ARBA00022714"/>
    </source>
</evidence>
<dbReference type="PANTHER" id="PTHR43756:SF5">
    <property type="entry name" value="CHOLINE MONOOXYGENASE, CHLOROPLASTIC"/>
    <property type="match status" value="1"/>
</dbReference>
<dbReference type="Gene3D" id="2.102.10.10">
    <property type="entry name" value="Rieske [2Fe-2S] iron-sulphur domain"/>
    <property type="match status" value="1"/>
</dbReference>
<comment type="similarity">
    <text evidence="4">Belongs to the choline monooxygenase family.</text>
</comment>
<dbReference type="Gene3D" id="3.90.380.10">
    <property type="entry name" value="Naphthalene 1,2-dioxygenase Alpha Subunit, Chain A, domain 1"/>
    <property type="match status" value="2"/>
</dbReference>
<dbReference type="GO" id="GO:0006351">
    <property type="term" value="P:DNA-templated transcription"/>
    <property type="evidence" value="ECO:0007669"/>
    <property type="project" value="InterPro"/>
</dbReference>
<keyword evidence="11" id="KW-0411">Iron-sulfur</keyword>
<keyword evidence="7" id="KW-0001">2Fe-2S</keyword>
<dbReference type="CDD" id="cd12148">
    <property type="entry name" value="fungal_TF_MHR"/>
    <property type="match status" value="1"/>
</dbReference>
<dbReference type="Pfam" id="PF04082">
    <property type="entry name" value="Fungal_trans"/>
    <property type="match status" value="1"/>
</dbReference>
<name>A0A0D1WBG8_9EURO</name>
<evidence type="ECO:0000256" key="4">
    <source>
        <dbReference type="ARBA" id="ARBA00010848"/>
    </source>
</evidence>
<keyword evidence="9" id="KW-0560">Oxidoreductase</keyword>
<dbReference type="InterPro" id="IPR036922">
    <property type="entry name" value="Rieske_2Fe-2S_sf"/>
</dbReference>
<dbReference type="Proteomes" id="UP000053599">
    <property type="component" value="Unassembled WGS sequence"/>
</dbReference>
<dbReference type="GO" id="GO:0005506">
    <property type="term" value="F:iron ion binding"/>
    <property type="evidence" value="ECO:0007669"/>
    <property type="project" value="InterPro"/>
</dbReference>
<proteinExistence type="inferred from homology"/>
<dbReference type="GO" id="GO:0019285">
    <property type="term" value="P:glycine betaine biosynthetic process from choline"/>
    <property type="evidence" value="ECO:0007669"/>
    <property type="project" value="UniProtKB-UniPathway"/>
</dbReference>
<evidence type="ECO:0000313" key="17">
    <source>
        <dbReference type="EMBL" id="KIV86065.1"/>
    </source>
</evidence>
<dbReference type="InterPro" id="IPR007219">
    <property type="entry name" value="XnlR_reg_dom"/>
</dbReference>
<feature type="compositionally biased region" description="Basic and acidic residues" evidence="15">
    <location>
        <begin position="946"/>
        <end position="959"/>
    </location>
</feature>
<evidence type="ECO:0000256" key="6">
    <source>
        <dbReference type="ARBA" id="ARBA00014931"/>
    </source>
</evidence>
<feature type="domain" description="Rieske" evidence="16">
    <location>
        <begin position="56"/>
        <end position="141"/>
    </location>
</feature>
<dbReference type="PROSITE" id="PS51296">
    <property type="entry name" value="RIESKE"/>
    <property type="match status" value="1"/>
</dbReference>
<gene>
    <name evidence="17" type="ORF">PV11_01704</name>
</gene>
<dbReference type="GO" id="GO:0019133">
    <property type="term" value="F:choline monooxygenase activity"/>
    <property type="evidence" value="ECO:0007669"/>
    <property type="project" value="UniProtKB-EC"/>
</dbReference>
<dbReference type="OrthoDB" id="426882at2759"/>
<keyword evidence="10" id="KW-0408">Iron</keyword>
<evidence type="ECO:0000256" key="10">
    <source>
        <dbReference type="ARBA" id="ARBA00023004"/>
    </source>
</evidence>
<evidence type="ECO:0000256" key="5">
    <source>
        <dbReference type="ARBA" id="ARBA00012763"/>
    </source>
</evidence>
<dbReference type="SUPFAM" id="SSF55961">
    <property type="entry name" value="Bet v1-like"/>
    <property type="match status" value="1"/>
</dbReference>
<dbReference type="Pfam" id="PF00848">
    <property type="entry name" value="Ring_hydroxyl_A"/>
    <property type="match status" value="1"/>
</dbReference>
<comment type="catalytic activity">
    <reaction evidence="14">
        <text>choline + 2 reduced [2Fe-2S]-[ferredoxin] + O2 + 2 H(+) = betaine aldehyde hydrate + 2 oxidized [2Fe-2S]-[ferredoxin] + H2O</text>
        <dbReference type="Rhea" id="RHEA:17769"/>
        <dbReference type="Rhea" id="RHEA-COMP:10000"/>
        <dbReference type="Rhea" id="RHEA-COMP:10001"/>
        <dbReference type="ChEBI" id="CHEBI:15354"/>
        <dbReference type="ChEBI" id="CHEBI:15377"/>
        <dbReference type="ChEBI" id="CHEBI:15378"/>
        <dbReference type="ChEBI" id="CHEBI:15379"/>
        <dbReference type="ChEBI" id="CHEBI:15870"/>
        <dbReference type="ChEBI" id="CHEBI:33737"/>
        <dbReference type="ChEBI" id="CHEBI:33738"/>
        <dbReference type="EC" id="1.14.15.7"/>
    </reaction>
</comment>
<evidence type="ECO:0000256" key="1">
    <source>
        <dbReference type="ARBA" id="ARBA00001962"/>
    </source>
</evidence>
<dbReference type="AlphaFoldDB" id="A0A0D1WBG8"/>
<keyword evidence="13" id="KW-0539">Nucleus</keyword>
<dbReference type="GO" id="GO:0003677">
    <property type="term" value="F:DNA binding"/>
    <property type="evidence" value="ECO:0007669"/>
    <property type="project" value="InterPro"/>
</dbReference>
<evidence type="ECO:0000259" key="16">
    <source>
        <dbReference type="PROSITE" id="PS51296"/>
    </source>
</evidence>
<evidence type="ECO:0000256" key="3">
    <source>
        <dbReference type="ARBA" id="ARBA00004866"/>
    </source>
</evidence>
<dbReference type="GO" id="GO:0051537">
    <property type="term" value="F:2 iron, 2 sulfur cluster binding"/>
    <property type="evidence" value="ECO:0007669"/>
    <property type="project" value="UniProtKB-KW"/>
</dbReference>
<evidence type="ECO:0000256" key="15">
    <source>
        <dbReference type="SAM" id="MobiDB-lite"/>
    </source>
</evidence>
<dbReference type="HOGENOM" id="CLU_010451_0_0_1"/>
<evidence type="ECO:0000313" key="18">
    <source>
        <dbReference type="Proteomes" id="UP000053599"/>
    </source>
</evidence>
<dbReference type="PROSITE" id="PS00570">
    <property type="entry name" value="RING_HYDROXYL_ALPHA"/>
    <property type="match status" value="1"/>
</dbReference>
<dbReference type="InterPro" id="IPR017941">
    <property type="entry name" value="Rieske_2Fe-2S"/>
</dbReference>
<dbReference type="InterPro" id="IPR015881">
    <property type="entry name" value="ARHD_Rieske_2Fe_2S"/>
</dbReference>
<reference evidence="17 18" key="1">
    <citation type="submission" date="2015-01" db="EMBL/GenBank/DDBJ databases">
        <title>The Genome Sequence of Exophiala sideris CBS121828.</title>
        <authorList>
            <consortium name="The Broad Institute Genomics Platform"/>
            <person name="Cuomo C."/>
            <person name="de Hoog S."/>
            <person name="Gorbushina A."/>
            <person name="Stielow B."/>
            <person name="Teixiera M."/>
            <person name="Abouelleil A."/>
            <person name="Chapman S.B."/>
            <person name="Priest M."/>
            <person name="Young S.K."/>
            <person name="Wortman J."/>
            <person name="Nusbaum C."/>
            <person name="Birren B."/>
        </authorList>
    </citation>
    <scope>NUCLEOTIDE SEQUENCE [LARGE SCALE GENOMIC DNA]</scope>
    <source>
        <strain evidence="17 18">CBS 121828</strain>
    </source>
</reference>
<organism evidence="17 18">
    <name type="scientific">Exophiala sideris</name>
    <dbReference type="NCBI Taxonomy" id="1016849"/>
    <lineage>
        <taxon>Eukaryota</taxon>
        <taxon>Fungi</taxon>
        <taxon>Dikarya</taxon>
        <taxon>Ascomycota</taxon>
        <taxon>Pezizomycotina</taxon>
        <taxon>Eurotiomycetes</taxon>
        <taxon>Chaetothyriomycetidae</taxon>
        <taxon>Chaetothyriales</taxon>
        <taxon>Herpotrichiellaceae</taxon>
        <taxon>Exophiala</taxon>
    </lineage>
</organism>
<dbReference type="PANTHER" id="PTHR43756">
    <property type="entry name" value="CHOLINE MONOOXYGENASE, CHLOROPLASTIC"/>
    <property type="match status" value="1"/>
</dbReference>
<dbReference type="CDD" id="cd03469">
    <property type="entry name" value="Rieske_RO_Alpha_N"/>
    <property type="match status" value="1"/>
</dbReference>
<keyword evidence="8" id="KW-0479">Metal-binding</keyword>
<sequence>MLSTLSSFIGMPNPSQKTDLHMRLTTEPRALPASWYSRDEMYQLERRAIFSKKWLLVTHKLRFTKPGDFVRFEEAGYAFILCMDKDGTLNGFHNVCRHRAFPVVTEDAGNARIFSCKYHGWSYGLNGQLAKAPRFDTVPSFQKADHSLFPVHVHIDELGFVWVNLDASSEPEVKWEDDFEGVDTQERFQTFDFSQYRFDHVWEMQGKYNWKTLADNYNECYHCQVAHPDVSKLADLSYYYTVTKPGYIQHFSRPQKGKEQNDIKNASTYYFPNSCMTVSPHFFYMMRCVPTSATTCSMEYEVYRHKDATDEQFEYIDSFFKRVLSEDKYLCDAAQRNLNAGVFINGELHPDLESAPIYFQKTVRQLVTEHRKKEGVKGEELWPARRHMPRSETTEDDTAFCDGLACKPSQLAETECLIPSRDVLVDVVDAYFQYCHMQPLWLFDREDFSAIEGCREETMFSLLALSLCHSRHPFFKGRSDELSQRYAQLAREHIMRRIVEGKVSLSTIQSLCMLALANFQANSLHLMCLHVGIATTLSRSAGLDFETCPTELSLCAESRRRVFWSLYLLQQMYGQQGSATDILEDISNPRYIAVHSDLRKKLNRLPPSMPHETVQGGMTQQSGIWAYMIQLSTLWGEVRTYVTQWAQTNTEPPWSIESGYAVIGAHLMDLETKLPTYHRFDLARFPDHENEQIQSNRGYWSPWLYLQFTYHTIHGMLNHPFLYSSRPQQSAQLAVPNTFWKTSSELAFIHGTWIARLIDMITDKGYRISDPFIGHCTAIAATIHIYFCRAADNRIREAAQVRLATCVAFLGELALLWPSCRLMVSTPSSAHPGSGLPSHTESSQHEKLQALVQSAFTFDQPVGTQDSPRRTISINTRMMWKILLYDFAVKDHALPQSGLFDESFFPDVDETDEGEETVEMQLFHNPTVDVDMSNGQALPPLSGQPRHRDLQEGRGRGRPDQQLAASAAPAMPVLDAPFTGTAAAPWPMPGNTSVMDMTYDPFFQFQDPGSPFFGTWEVGNL</sequence>
<comment type="cofactor">
    <cofactor evidence="1">
        <name>Fe cation</name>
        <dbReference type="ChEBI" id="CHEBI:24875"/>
    </cofactor>
</comment>